<dbReference type="InterPro" id="IPR036873">
    <property type="entry name" value="Rhodanese-like_dom_sf"/>
</dbReference>
<evidence type="ECO:0000313" key="5">
    <source>
        <dbReference type="Proteomes" id="UP001244341"/>
    </source>
</evidence>
<dbReference type="SUPFAM" id="SSF52821">
    <property type="entry name" value="Rhodanese/Cell cycle control phosphatase"/>
    <property type="match status" value="1"/>
</dbReference>
<protein>
    <recommendedName>
        <fullName evidence="3">Rhodanese domain-containing protein</fullName>
    </recommendedName>
</protein>
<dbReference type="Proteomes" id="UP001244341">
    <property type="component" value="Chromosome 6b"/>
</dbReference>
<sequence length="241" mass="26299">MLRATGTYWALGAAGASFVGTFFVIPRFKDSFKEDLEWRDIYEALSSTGVKQLEPKEAYAKCKSGSAVLLDVRLGNKYEASHAACSLSTPLYNPIQKWDLPSTLRRAGFAFFGIYGTELNTNFGDDVLSRVPKGKQLVVMCENGGSLENKSGTKYGFQSRSLKAVYFLQQAGFKNISYVSGGIAEWRREQLPMAQGPEDPAAVPGLSSSSSSRDEDDDDDISGGFRVGGLRLPQLASVFSR</sequence>
<reference evidence="4 5" key="1">
    <citation type="submission" date="2023-05" db="EMBL/GenBank/DDBJ databases">
        <title>A 100% complete, gapless, phased diploid assembly of the Scenedesmus obliquus UTEX 3031 genome.</title>
        <authorList>
            <person name="Biondi T.C."/>
            <person name="Hanschen E.R."/>
            <person name="Kwon T."/>
            <person name="Eng W."/>
            <person name="Kruse C.P.S."/>
            <person name="Koehler S.I."/>
            <person name="Kunde Y."/>
            <person name="Gleasner C.D."/>
            <person name="You Mak K.T."/>
            <person name="Polle J."/>
            <person name="Hovde B.T."/>
            <person name="Starkenburg S.R."/>
        </authorList>
    </citation>
    <scope>NUCLEOTIDE SEQUENCE [LARGE SCALE GENOMIC DNA]</scope>
    <source>
        <strain evidence="4 5">DOE0152z</strain>
    </source>
</reference>
<feature type="transmembrane region" description="Helical" evidence="2">
    <location>
        <begin position="6"/>
        <end position="25"/>
    </location>
</feature>
<dbReference type="EMBL" id="CP126213">
    <property type="protein sequence ID" value="WIA15209.1"/>
    <property type="molecule type" value="Genomic_DNA"/>
</dbReference>
<dbReference type="InterPro" id="IPR001763">
    <property type="entry name" value="Rhodanese-like_dom"/>
</dbReference>
<accession>A0ABY8U1F0</accession>
<dbReference type="PANTHER" id="PTHR44920">
    <property type="entry name" value="RHODANESE-LIKE DOMAIN-CONTAINING PROTEIN 14, CHLOROPLASTIC-RELATED"/>
    <property type="match status" value="1"/>
</dbReference>
<keyword evidence="5" id="KW-1185">Reference proteome</keyword>
<dbReference type="Pfam" id="PF00581">
    <property type="entry name" value="Rhodanese"/>
    <property type="match status" value="1"/>
</dbReference>
<proteinExistence type="predicted"/>
<dbReference type="PANTHER" id="PTHR44920:SF2">
    <property type="entry name" value="RHODANESE DOMAIN-CONTAINING PROTEIN"/>
    <property type="match status" value="1"/>
</dbReference>
<evidence type="ECO:0000313" key="4">
    <source>
        <dbReference type="EMBL" id="WIA15209.1"/>
    </source>
</evidence>
<evidence type="ECO:0000256" key="2">
    <source>
        <dbReference type="SAM" id="Phobius"/>
    </source>
</evidence>
<feature type="domain" description="Rhodanese" evidence="3">
    <location>
        <begin position="63"/>
        <end position="195"/>
    </location>
</feature>
<keyword evidence="2" id="KW-0812">Transmembrane</keyword>
<keyword evidence="2" id="KW-1133">Transmembrane helix</keyword>
<dbReference type="SMART" id="SM00450">
    <property type="entry name" value="RHOD"/>
    <property type="match status" value="1"/>
</dbReference>
<feature type="region of interest" description="Disordered" evidence="1">
    <location>
        <begin position="194"/>
        <end position="227"/>
    </location>
</feature>
<evidence type="ECO:0000256" key="1">
    <source>
        <dbReference type="SAM" id="MobiDB-lite"/>
    </source>
</evidence>
<keyword evidence="2" id="KW-0472">Membrane</keyword>
<dbReference type="PROSITE" id="PS50206">
    <property type="entry name" value="RHODANESE_3"/>
    <property type="match status" value="1"/>
</dbReference>
<dbReference type="CDD" id="cd00158">
    <property type="entry name" value="RHOD"/>
    <property type="match status" value="1"/>
</dbReference>
<name>A0ABY8U1F0_TETOB</name>
<dbReference type="InterPro" id="IPR043186">
    <property type="entry name" value="Str14"/>
</dbReference>
<organism evidence="4 5">
    <name type="scientific">Tetradesmus obliquus</name>
    <name type="common">Green alga</name>
    <name type="synonym">Acutodesmus obliquus</name>
    <dbReference type="NCBI Taxonomy" id="3088"/>
    <lineage>
        <taxon>Eukaryota</taxon>
        <taxon>Viridiplantae</taxon>
        <taxon>Chlorophyta</taxon>
        <taxon>core chlorophytes</taxon>
        <taxon>Chlorophyceae</taxon>
        <taxon>CS clade</taxon>
        <taxon>Sphaeropleales</taxon>
        <taxon>Scenedesmaceae</taxon>
        <taxon>Tetradesmus</taxon>
    </lineage>
</organism>
<dbReference type="Gene3D" id="3.40.250.10">
    <property type="entry name" value="Rhodanese-like domain"/>
    <property type="match status" value="1"/>
</dbReference>
<gene>
    <name evidence="4" type="ORF">OEZ85_001888</name>
</gene>
<evidence type="ECO:0000259" key="3">
    <source>
        <dbReference type="PROSITE" id="PS50206"/>
    </source>
</evidence>